<evidence type="ECO:0000256" key="2">
    <source>
        <dbReference type="ARBA" id="ARBA00004123"/>
    </source>
</evidence>
<evidence type="ECO:0000256" key="25">
    <source>
        <dbReference type="SAM" id="Phobius"/>
    </source>
</evidence>
<feature type="compositionally biased region" description="Basic and acidic residues" evidence="24">
    <location>
        <begin position="879"/>
        <end position="891"/>
    </location>
</feature>
<dbReference type="InterPro" id="IPR037765">
    <property type="entry name" value="C2B_Tricalbin"/>
</dbReference>
<evidence type="ECO:0000256" key="14">
    <source>
        <dbReference type="ARBA" id="ARBA00022824"/>
    </source>
</evidence>
<dbReference type="GO" id="GO:0005789">
    <property type="term" value="C:endoplasmic reticulum membrane"/>
    <property type="evidence" value="ECO:0007669"/>
    <property type="project" value="UniProtKB-SubCell"/>
</dbReference>
<dbReference type="PROSITE" id="PS51476">
    <property type="entry name" value="PROTEASOME_BETA_2"/>
    <property type="match status" value="1"/>
</dbReference>
<dbReference type="GO" id="GO:0019774">
    <property type="term" value="C:proteasome core complex, beta-subunit complex"/>
    <property type="evidence" value="ECO:0007669"/>
    <property type="project" value="UniProtKB-ARBA"/>
</dbReference>
<feature type="compositionally biased region" description="Polar residues" evidence="24">
    <location>
        <begin position="924"/>
        <end position="933"/>
    </location>
</feature>
<dbReference type="Pfam" id="PF25669">
    <property type="entry name" value="SMP_MUG190-like"/>
    <property type="match status" value="1"/>
</dbReference>
<dbReference type="PANTHER" id="PTHR46980">
    <property type="entry name" value="TRICALBIN-1-RELATED"/>
    <property type="match status" value="1"/>
</dbReference>
<keyword evidence="15" id="KW-0647">Proteasome</keyword>
<dbReference type="PANTHER" id="PTHR46980:SF2">
    <property type="entry name" value="TRICALBIN-1-RELATED"/>
    <property type="match status" value="1"/>
</dbReference>
<keyword evidence="20" id="KW-0865">Zymogen</keyword>
<dbReference type="Pfam" id="PF00168">
    <property type="entry name" value="C2"/>
    <property type="match status" value="5"/>
</dbReference>
<dbReference type="SMART" id="SM00239">
    <property type="entry name" value="C2"/>
    <property type="match status" value="5"/>
</dbReference>
<dbReference type="InterPro" id="IPR037756">
    <property type="entry name" value="C2D_Tricalbin"/>
</dbReference>
<evidence type="ECO:0000256" key="8">
    <source>
        <dbReference type="ARBA" id="ARBA00022553"/>
    </source>
</evidence>
<keyword evidence="21" id="KW-0539">Nucleus</keyword>
<dbReference type="FunFam" id="3.60.20.10:FF:000013">
    <property type="entry name" value="Proteasome subunit beta type-5"/>
    <property type="match status" value="1"/>
</dbReference>
<evidence type="ECO:0000256" key="9">
    <source>
        <dbReference type="ARBA" id="ARBA00022670"/>
    </source>
</evidence>
<gene>
    <name evidence="28" type="ORF">PCL_07817</name>
</gene>
<feature type="compositionally biased region" description="Polar residues" evidence="24">
    <location>
        <begin position="1634"/>
        <end position="1643"/>
    </location>
</feature>
<comment type="subunit">
    <text evidence="22">The 26S proteasome consists of a 20S proteasome core and two 19S regulatory subunits. The 20S proteasome core is composed of 28 subunits that are arranged in four stacked rings, resulting in a barrel-shaped structure. The two end rings are each formed by seven alpha subunits, and the two central rings are each formed by seven beta subunits. The catalytic chamber with the active sites is on the inside of the barrel.</text>
</comment>
<dbReference type="Proteomes" id="UP000245956">
    <property type="component" value="Unassembled WGS sequence"/>
</dbReference>
<feature type="compositionally biased region" description="Basic and acidic residues" evidence="24">
    <location>
        <begin position="1614"/>
        <end position="1633"/>
    </location>
</feature>
<dbReference type="InterPro" id="IPR001353">
    <property type="entry name" value="Proteasome_sua/b"/>
</dbReference>
<evidence type="ECO:0000256" key="13">
    <source>
        <dbReference type="ARBA" id="ARBA00022801"/>
    </source>
</evidence>
<dbReference type="CDD" id="cd04040">
    <property type="entry name" value="C2D_Tricalbin-like"/>
    <property type="match status" value="1"/>
</dbReference>
<feature type="compositionally biased region" description="Acidic residues" evidence="24">
    <location>
        <begin position="83"/>
        <end position="95"/>
    </location>
</feature>
<evidence type="ECO:0000256" key="3">
    <source>
        <dbReference type="ARBA" id="ARBA00004496"/>
    </source>
</evidence>
<feature type="region of interest" description="Disordered" evidence="24">
    <location>
        <begin position="1526"/>
        <end position="1547"/>
    </location>
</feature>
<keyword evidence="10 25" id="KW-0812">Transmembrane</keyword>
<feature type="region of interest" description="Disordered" evidence="24">
    <location>
        <begin position="1468"/>
        <end position="1508"/>
    </location>
</feature>
<feature type="compositionally biased region" description="Basic and acidic residues" evidence="24">
    <location>
        <begin position="54"/>
        <end position="71"/>
    </location>
</feature>
<feature type="region of interest" description="Disordered" evidence="24">
    <location>
        <begin position="1284"/>
        <end position="1344"/>
    </location>
</feature>
<dbReference type="Pfam" id="PF24920">
    <property type="entry name" value="C2_TCB1"/>
    <property type="match status" value="1"/>
</dbReference>
<dbReference type="CDD" id="cd03761">
    <property type="entry name" value="proteasome_beta_type_5"/>
    <property type="match status" value="1"/>
</dbReference>
<dbReference type="CDD" id="cd04044">
    <property type="entry name" value="C2A_Tricalbin-like"/>
    <property type="match status" value="1"/>
</dbReference>
<dbReference type="PROSITE" id="PS50004">
    <property type="entry name" value="C2"/>
    <property type="match status" value="4"/>
</dbReference>
<organism evidence="28 29">
    <name type="scientific">Purpureocillium lilacinum</name>
    <name type="common">Paecilomyces lilacinus</name>
    <dbReference type="NCBI Taxonomy" id="33203"/>
    <lineage>
        <taxon>Eukaryota</taxon>
        <taxon>Fungi</taxon>
        <taxon>Dikarya</taxon>
        <taxon>Ascomycota</taxon>
        <taxon>Pezizomycotina</taxon>
        <taxon>Sordariomycetes</taxon>
        <taxon>Hypocreomycetidae</taxon>
        <taxon>Hypocreales</taxon>
        <taxon>Ophiocordycipitaceae</taxon>
        <taxon>Purpureocillium</taxon>
    </lineage>
</organism>
<evidence type="ECO:0000256" key="21">
    <source>
        <dbReference type="ARBA" id="ARBA00023242"/>
    </source>
</evidence>
<evidence type="ECO:0000256" key="12">
    <source>
        <dbReference type="ARBA" id="ARBA00022737"/>
    </source>
</evidence>
<dbReference type="PROSITE" id="PS51847">
    <property type="entry name" value="SMP"/>
    <property type="match status" value="1"/>
</dbReference>
<dbReference type="CDD" id="cd04045">
    <property type="entry name" value="C2C_Tricalbin-like"/>
    <property type="match status" value="1"/>
</dbReference>
<comment type="caution">
    <text evidence="28">The sequence shown here is derived from an EMBL/GenBank/DDBJ whole genome shotgun (WGS) entry which is preliminary data.</text>
</comment>
<dbReference type="InterPro" id="IPR000008">
    <property type="entry name" value="C2_dom"/>
</dbReference>
<evidence type="ECO:0000256" key="22">
    <source>
        <dbReference type="ARBA" id="ARBA00026071"/>
    </source>
</evidence>
<dbReference type="InterPro" id="IPR037761">
    <property type="entry name" value="C2A_Tricalbin"/>
</dbReference>
<dbReference type="CDD" id="cd21678">
    <property type="entry name" value="SMP_TCB"/>
    <property type="match status" value="1"/>
</dbReference>
<dbReference type="InterPro" id="IPR029055">
    <property type="entry name" value="Ntn_hydrolases_N"/>
</dbReference>
<dbReference type="InterPro" id="IPR037762">
    <property type="entry name" value="C2C_Tricalbin"/>
</dbReference>
<evidence type="ECO:0000256" key="24">
    <source>
        <dbReference type="SAM" id="MobiDB-lite"/>
    </source>
</evidence>
<comment type="catalytic activity">
    <reaction evidence="1">
        <text>Cleavage of peptide bonds with very broad specificity.</text>
        <dbReference type="EC" id="3.4.25.1"/>
    </reaction>
</comment>
<dbReference type="InterPro" id="IPR056910">
    <property type="entry name" value="TCB1-3_C2"/>
</dbReference>
<dbReference type="EC" id="3.4.25.1" evidence="5"/>
<feature type="region of interest" description="Disordered" evidence="24">
    <location>
        <begin position="1582"/>
        <end position="1644"/>
    </location>
</feature>
<feature type="region of interest" description="Disordered" evidence="24">
    <location>
        <begin position="14"/>
        <end position="139"/>
    </location>
</feature>
<keyword evidence="6" id="KW-0813">Transport</keyword>
<feature type="domain" description="C2" evidence="26">
    <location>
        <begin position="434"/>
        <end position="555"/>
    </location>
</feature>
<evidence type="ECO:0000256" key="19">
    <source>
        <dbReference type="ARBA" id="ARBA00023136"/>
    </source>
</evidence>
<proteinExistence type="predicted"/>
<dbReference type="InterPro" id="IPR035892">
    <property type="entry name" value="C2_domain_sf"/>
</dbReference>
<evidence type="ECO:0000256" key="7">
    <source>
        <dbReference type="ARBA" id="ARBA00022490"/>
    </source>
</evidence>
<dbReference type="InterPro" id="IPR023333">
    <property type="entry name" value="Proteasome_suB-type"/>
</dbReference>
<evidence type="ECO:0000256" key="6">
    <source>
        <dbReference type="ARBA" id="ARBA00022448"/>
    </source>
</evidence>
<evidence type="ECO:0000259" key="27">
    <source>
        <dbReference type="PROSITE" id="PS51847"/>
    </source>
</evidence>
<feature type="domain" description="C2" evidence="26">
    <location>
        <begin position="1086"/>
        <end position="1204"/>
    </location>
</feature>
<feature type="domain" description="C2" evidence="26">
    <location>
        <begin position="577"/>
        <end position="697"/>
    </location>
</feature>
<keyword evidence="9" id="KW-0645">Protease</keyword>
<dbReference type="InterPro" id="IPR016050">
    <property type="entry name" value="Proteasome_bsu_CS"/>
</dbReference>
<evidence type="ECO:0000313" key="29">
    <source>
        <dbReference type="Proteomes" id="UP000245956"/>
    </source>
</evidence>
<dbReference type="Gene3D" id="2.60.40.150">
    <property type="entry name" value="C2 domain"/>
    <property type="match status" value="4"/>
</dbReference>
<accession>A0A2U3EJ40</accession>
<keyword evidence="11" id="KW-0888">Threonine protease</keyword>
<evidence type="ECO:0000313" key="28">
    <source>
        <dbReference type="EMBL" id="PWI74503.1"/>
    </source>
</evidence>
<feature type="compositionally biased region" description="Polar residues" evidence="24">
    <location>
        <begin position="18"/>
        <end position="28"/>
    </location>
</feature>
<dbReference type="GO" id="GO:0008289">
    <property type="term" value="F:lipid binding"/>
    <property type="evidence" value="ECO:0007669"/>
    <property type="project" value="UniProtKB-KW"/>
</dbReference>
<keyword evidence="18" id="KW-0446">Lipid-binding</keyword>
<evidence type="ECO:0000256" key="16">
    <source>
        <dbReference type="ARBA" id="ARBA00022989"/>
    </source>
</evidence>
<dbReference type="PRINTS" id="PR00141">
    <property type="entry name" value="PROTEASOME"/>
</dbReference>
<dbReference type="InterPro" id="IPR052455">
    <property type="entry name" value="Tricalbin_domain"/>
</dbReference>
<keyword evidence="14" id="KW-0256">Endoplasmic reticulum</keyword>
<dbReference type="Pfam" id="PF00227">
    <property type="entry name" value="Proteasome"/>
    <property type="match status" value="1"/>
</dbReference>
<dbReference type="SUPFAM" id="SSF49562">
    <property type="entry name" value="C2 domain (Calcium/lipid-binding domain, CaLB)"/>
    <property type="match status" value="5"/>
</dbReference>
<evidence type="ECO:0000256" key="4">
    <source>
        <dbReference type="ARBA" id="ARBA00004586"/>
    </source>
</evidence>
<keyword evidence="12" id="KW-0677">Repeat</keyword>
<dbReference type="SUPFAM" id="SSF56235">
    <property type="entry name" value="N-terminal nucleophile aminohydrolases (Ntn hydrolases)"/>
    <property type="match status" value="1"/>
</dbReference>
<protein>
    <recommendedName>
        <fullName evidence="5">proteasome endopeptidase complex</fullName>
        <ecNumber evidence="5">3.4.25.1</ecNumber>
    </recommendedName>
</protein>
<evidence type="ECO:0000256" key="10">
    <source>
        <dbReference type="ARBA" id="ARBA00022692"/>
    </source>
</evidence>
<keyword evidence="8" id="KW-0597">Phosphoprotein</keyword>
<evidence type="ECO:0000259" key="26">
    <source>
        <dbReference type="PROSITE" id="PS50004"/>
    </source>
</evidence>
<dbReference type="GO" id="GO:0005634">
    <property type="term" value="C:nucleus"/>
    <property type="evidence" value="ECO:0007669"/>
    <property type="project" value="UniProtKB-SubCell"/>
</dbReference>
<feature type="domain" description="SMP-LTD" evidence="27">
    <location>
        <begin position="233"/>
        <end position="438"/>
    </location>
</feature>
<evidence type="ECO:0000256" key="11">
    <source>
        <dbReference type="ARBA" id="ARBA00022698"/>
    </source>
</evidence>
<feature type="region of interest" description="Disordered" evidence="24">
    <location>
        <begin position="869"/>
        <end position="947"/>
    </location>
</feature>
<dbReference type="GO" id="GO:0006869">
    <property type="term" value="P:lipid transport"/>
    <property type="evidence" value="ECO:0007669"/>
    <property type="project" value="UniProtKB-KW"/>
</dbReference>
<name>A0A2U3EJ40_PURLI</name>
<evidence type="ECO:0000256" key="1">
    <source>
        <dbReference type="ARBA" id="ARBA00001198"/>
    </source>
</evidence>
<dbReference type="EMBL" id="LCWV01000003">
    <property type="protein sequence ID" value="PWI74503.1"/>
    <property type="molecule type" value="Genomic_DNA"/>
</dbReference>
<keyword evidence="16 25" id="KW-1133">Transmembrane helix</keyword>
<evidence type="ECO:0000256" key="18">
    <source>
        <dbReference type="ARBA" id="ARBA00023121"/>
    </source>
</evidence>
<evidence type="ECO:0000256" key="20">
    <source>
        <dbReference type="ARBA" id="ARBA00023145"/>
    </source>
</evidence>
<reference evidence="28 29" key="1">
    <citation type="journal article" date="2016" name="Front. Microbiol.">
        <title>Genome and transcriptome sequences reveal the specific parasitism of the nematophagous Purpureocillium lilacinum 36-1.</title>
        <authorList>
            <person name="Xie J."/>
            <person name="Li S."/>
            <person name="Mo C."/>
            <person name="Xiao X."/>
            <person name="Peng D."/>
            <person name="Wang G."/>
            <person name="Xiao Y."/>
        </authorList>
    </citation>
    <scope>NUCLEOTIDE SEQUENCE [LARGE SCALE GENOMIC DNA]</scope>
    <source>
        <strain evidence="28 29">36-1</strain>
    </source>
</reference>
<evidence type="ECO:0000256" key="15">
    <source>
        <dbReference type="ARBA" id="ARBA00022942"/>
    </source>
</evidence>
<feature type="active site" description="Nucleophile" evidence="23">
    <location>
        <position position="1709"/>
    </location>
</feature>
<keyword evidence="7" id="KW-0963">Cytoplasm</keyword>
<dbReference type="PROSITE" id="PS00854">
    <property type="entry name" value="PROTEASOME_BETA_1"/>
    <property type="match status" value="1"/>
</dbReference>
<dbReference type="InterPro" id="IPR000243">
    <property type="entry name" value="Pept_T1A_subB"/>
</dbReference>
<feature type="domain" description="C2" evidence="26">
    <location>
        <begin position="703"/>
        <end position="831"/>
    </location>
</feature>
<dbReference type="GO" id="GO:0004298">
    <property type="term" value="F:threonine-type endopeptidase activity"/>
    <property type="evidence" value="ECO:0007669"/>
    <property type="project" value="UniProtKB-KW"/>
</dbReference>
<comment type="subcellular location">
    <subcellularLocation>
        <location evidence="3">Cytoplasm</location>
    </subcellularLocation>
    <subcellularLocation>
        <location evidence="4">Endoplasmic reticulum membrane</location>
    </subcellularLocation>
    <subcellularLocation>
        <location evidence="2">Nucleus</location>
    </subcellularLocation>
</comment>
<sequence length="1923" mass="211520">MSAKEARELKVQGAIEAAQNSQSQISSEDAQKEIVEQSSNAGIPAFSFDPDASPEEKRAQARDAIPKELQRSRRNKGAAIITDQDDGNGPDEDLPEPSKAGVLDVATDAHGNQLTGGEDPDAKDAPFSRTGWAPKLGWPSDSAKEGESLLDHATWVEGKLPDKFFGDWYHNTGLVIFACISSWLVAVLGGGLGWVTIIMAICATYYRTSLRRVRRNFRDDISRELALKKLDNDNESLEWINSFMVKFWPIYQPVLAQTIINSVDQVLSSATPAFLDSLKLKTFTLGSKPPRMEHVKTYPRTEDDIVMMDWKFSFTPNDTADMTARQLKSKINPKIVLEIRIGKAMISKGLDVIVEDMAFSGIMRLKIKLQIPFPHVDRVEMCFLERPEIDYVCKPLGGENFGFDINFIPGLEKFILEQIHGNLAPMMYAPNVFPIEVAKMLAGTPVDQAVGVLALTLHGAQGLKNSDNFAGTVDPYASISFSRRQELARTKTIEDNPNPRWNETHYLIVTSFNDTLDIQVFDKNDFRKSKELGVASFRMEDLEELNIHENERLEVIGDGKARGVVSCDLRFFPVLEAAKNEEGKLEPPPESNQGILRFTVEQAKDLDGTKSLVGLLNPYATLFLNGKTVHETKKLKRTNNPIWDNGSKEILITDRKKAKLGVTIKDDRDLTGDQTLGKYQIKLDEILDCMAQGKEWYQLSGASTGRVKMMAQWRPVAISGVAGTGGYVTPIGVMRFHFKKATDLRNFESFGKSDPYVRVLLSGIDKARTVTFRNDLNPEWDEVLYVPIHSPRDRLALEVMDAEKMGKDRSLGLIEVFAGDYVSQDEVGEYLVNDKKHLREEGLRLHGKGIAKGTLTYTASFYPCLNVADPEEEEEEEKEAEKTTAEDKASEGKPSTDQQRASLDRSPTAGKFRASLDKNGNGDARTSTSTSGRPSVEKQGPPKIRLSPEELLKHESGLLIFRLLEAEMPEGNSRLEVFVDDMAYASYVSSTTASRAHKFDEIGDCVVRELDVSRLTLKARKKGDDDDHVLAQLTGNTLETLKQCLVGMPLNSRNDVALTIVKQNNPTKLKLKTDDGRDGWVKVSLKYIPIKMQLDPSESINNMGKLRVDVLDAQDLPAADRNGKSDPYCKFELNGNEVYKTKVQKKTLTPAWNEFFEVNVPSRTAAKFVVTVYDYDFADKPDLLGAATINLESLDPFKASESRFILDGKSGTLRLRMVFRPDYVTRTMQGTSTFSGTFAAPGRIVTGVAGAPIKGGAAVAGVVGHGVGRGASFLKRGVFGKKKDTDDANGALPDVAESRPTTSNGHDVAPVGGPRQSLGLADGSPIPTIEQPRNDSPGHSRTKSIAASSIHSTAPAGAALGTASFTIVGASNFPPSTNLYIVVTQLSPKEKVIGKTKHHKSGTGQWSFEDTFTAKCTPDTQFKVEAKGDHFVGKDDDLGEFPLFVDETGTATPKELSVGSGTVTIKSTFQPAEPSAPDTPKSHMRRSFLSKRDGRPSRDVLEPQPRKEVKSVPGYLVRVRQFRQQGTDAKVGPFSPATGQRDWQTPQRRITSASLQPRWLELHAAAQAGDARSGSCLTSSTRFAISNDRPDPAGAQRSVPNPIFSPHRTGITHRVGERRGPSVSDKAVRDNARPRSSPSTMDTLVSRYSRPAYEQNESFEDEAQDLMNPASSLAGKFAMPPIAQPSSWLRAATDDRSNPDCPIKIAHGTTTLAFRFKGGIIVATDSRATAGNWIASQTVKKVIEINSVLLGTMAGGAADCQYWLAWLGMQCRLHELRHKRRISVAAASKILANLVYSYKGMGLSMGTMCAGVTKEEGPALYYVDSDGTRLQGNLFCVGSGQTFAYGVLDAEYNYDLSVEDALELGRRSILAATHRDAYSGGFINLYHVKEEGWVKHGFNDTNPIFWQTKLEKGEFTNVTSELD</sequence>
<dbReference type="InterPro" id="IPR031468">
    <property type="entry name" value="SMP_LBD"/>
</dbReference>
<evidence type="ECO:0000256" key="23">
    <source>
        <dbReference type="PIRSR" id="PIRSR600243-1"/>
    </source>
</evidence>
<keyword evidence="19 25" id="KW-0472">Membrane</keyword>
<feature type="transmembrane region" description="Helical" evidence="25">
    <location>
        <begin position="183"/>
        <end position="206"/>
    </location>
</feature>
<keyword evidence="17" id="KW-0445">Lipid transport</keyword>
<feature type="compositionally biased region" description="Acidic residues" evidence="24">
    <location>
        <begin position="869"/>
        <end position="878"/>
    </location>
</feature>
<dbReference type="CDD" id="cd04052">
    <property type="entry name" value="C2B_Tricalbin-like"/>
    <property type="match status" value="1"/>
</dbReference>
<dbReference type="GO" id="GO:0051603">
    <property type="term" value="P:proteolysis involved in protein catabolic process"/>
    <property type="evidence" value="ECO:0007669"/>
    <property type="project" value="InterPro"/>
</dbReference>
<dbReference type="GO" id="GO:0061817">
    <property type="term" value="P:endoplasmic reticulum-plasma membrane tethering"/>
    <property type="evidence" value="ECO:0007669"/>
    <property type="project" value="InterPro"/>
</dbReference>
<evidence type="ECO:0000256" key="17">
    <source>
        <dbReference type="ARBA" id="ARBA00023055"/>
    </source>
</evidence>
<feature type="compositionally biased region" description="Basic and acidic residues" evidence="24">
    <location>
        <begin position="1490"/>
        <end position="1508"/>
    </location>
</feature>
<evidence type="ECO:0000256" key="5">
    <source>
        <dbReference type="ARBA" id="ARBA00012039"/>
    </source>
</evidence>
<keyword evidence="13" id="KW-0378">Hydrolase</keyword>
<dbReference type="Gene3D" id="3.60.20.10">
    <property type="entry name" value="Glutamine Phosphoribosylpyrophosphate, subunit 1, domain 1"/>
    <property type="match status" value="1"/>
</dbReference>
<feature type="compositionally biased region" description="Polar residues" evidence="24">
    <location>
        <begin position="1537"/>
        <end position="1547"/>
    </location>
</feature>